<organism evidence="8 9">
    <name type="scientific">Hyphomonas beringensis</name>
    <dbReference type="NCBI Taxonomy" id="1280946"/>
    <lineage>
        <taxon>Bacteria</taxon>
        <taxon>Pseudomonadati</taxon>
        <taxon>Pseudomonadota</taxon>
        <taxon>Alphaproteobacteria</taxon>
        <taxon>Hyphomonadales</taxon>
        <taxon>Hyphomonadaceae</taxon>
        <taxon>Hyphomonas</taxon>
    </lineage>
</organism>
<evidence type="ECO:0000256" key="4">
    <source>
        <dbReference type="ARBA" id="ARBA00066616"/>
    </source>
</evidence>
<evidence type="ECO:0000256" key="1">
    <source>
        <dbReference type="ARBA" id="ARBA00006432"/>
    </source>
</evidence>
<dbReference type="STRING" id="1280946.HY29_17075"/>
<dbReference type="NCBIfam" id="NF004837">
    <property type="entry name" value="PRK06187.1"/>
    <property type="match status" value="1"/>
</dbReference>
<name>A0A062U9X9_9PROT</name>
<sequence length="523" mass="57614">MIDVEAMPHIADIPRVQAQIRPDSEAYWFEGETTTFAELETRSNQVANGLIALGASPDDRIGYLAKNTAAYYEMLFGAAKARTVMTAVNTRLAAPEVQFIVSDANVKILFVGQDFYDIIDKIRADLPDVQHIIAIDDAHGDWPAYNAWRDSQDDTPPGLETLGTDDVIQLYTSGTTGLPKGVQLTNSNYHAVFEQAGLLEWASYGVGEAVMNAMPLFHVAGVNIGILTAAQGAKAVVLREIDPQLILKLIPEHKIAHAFWVPAVILMLTQMPNVRQIDWSSMKQVFYGASPIAESLLLEAKEIMDARFTQLYGLTETAGCATYLPPEAHDPSWGKLRSCGVPYPSTIVRCLDANGDPVPQGEVGEIAIKSPFVMKGYWNREDATRDAINEDGFFRTGDAGYFDEDGFLYIHDRVKDMIVSGGENVYPAEVENAIFGHPGVADVAVIGVPDEKWGEAVKALIVPKPGETPTADSILAYARERIAGYKCPKSIEFLEGLPRNPSGKILRKDLREPYWKDQDRRIR</sequence>
<dbReference type="SUPFAM" id="SSF56801">
    <property type="entry name" value="Acetyl-CoA synthetase-like"/>
    <property type="match status" value="1"/>
</dbReference>
<dbReference type="Gene3D" id="3.40.50.12780">
    <property type="entry name" value="N-terminal domain of ligase-like"/>
    <property type="match status" value="1"/>
</dbReference>
<dbReference type="OrthoDB" id="6187882at2"/>
<proteinExistence type="inferred from homology"/>
<accession>A0A062U9X9</accession>
<dbReference type="Proteomes" id="UP000027037">
    <property type="component" value="Unassembled WGS sequence"/>
</dbReference>
<feature type="domain" description="AMP-dependent synthetase/ligase" evidence="6">
    <location>
        <begin position="16"/>
        <end position="378"/>
    </location>
</feature>
<dbReference type="PATRIC" id="fig|1280946.3.peg.2571"/>
<feature type="domain" description="AMP-binding enzyme C-terminal" evidence="7">
    <location>
        <begin position="429"/>
        <end position="504"/>
    </location>
</feature>
<evidence type="ECO:0000313" key="9">
    <source>
        <dbReference type="Proteomes" id="UP000027037"/>
    </source>
</evidence>
<evidence type="ECO:0000256" key="3">
    <source>
        <dbReference type="ARBA" id="ARBA00051915"/>
    </source>
</evidence>
<dbReference type="PANTHER" id="PTHR43767:SF1">
    <property type="entry name" value="NONRIBOSOMAL PEPTIDE SYNTHASE PES1 (EUROFUNG)-RELATED"/>
    <property type="match status" value="1"/>
</dbReference>
<evidence type="ECO:0000256" key="2">
    <source>
        <dbReference type="ARBA" id="ARBA00022598"/>
    </source>
</evidence>
<keyword evidence="2" id="KW-0436">Ligase</keyword>
<dbReference type="RefSeq" id="WP_034797600.1">
    <property type="nucleotide sequence ID" value="NZ_AWFF01000053.1"/>
</dbReference>
<dbReference type="AlphaFoldDB" id="A0A062U9X9"/>
<keyword evidence="9" id="KW-1185">Reference proteome</keyword>
<dbReference type="Gene3D" id="3.30.300.30">
    <property type="match status" value="1"/>
</dbReference>
<dbReference type="FunFam" id="3.30.300.30:FF:000008">
    <property type="entry name" value="2,3-dihydroxybenzoate-AMP ligase"/>
    <property type="match status" value="1"/>
</dbReference>
<dbReference type="InterPro" id="IPR042099">
    <property type="entry name" value="ANL_N_sf"/>
</dbReference>
<comment type="caution">
    <text evidence="8">The sequence shown here is derived from an EMBL/GenBank/DDBJ whole genome shotgun (WGS) entry which is preliminary data.</text>
</comment>
<dbReference type="EMBL" id="AWFF01000053">
    <property type="protein sequence ID" value="KCZ53414.1"/>
    <property type="molecule type" value="Genomic_DNA"/>
</dbReference>
<evidence type="ECO:0000256" key="5">
    <source>
        <dbReference type="ARBA" id="ARBA00067668"/>
    </source>
</evidence>
<reference evidence="8 9" key="1">
    <citation type="journal article" date="2014" name="Antonie Van Leeuwenhoek">
        <title>Hyphomonas beringensis sp. nov. and Hyphomonas chukchiensis sp. nov., isolated from surface seawater of the Bering Sea and Chukchi Sea.</title>
        <authorList>
            <person name="Li C."/>
            <person name="Lai Q."/>
            <person name="Li G."/>
            <person name="Dong C."/>
            <person name="Wang J."/>
            <person name="Liao Y."/>
            <person name="Shao Z."/>
        </authorList>
    </citation>
    <scope>NUCLEOTIDE SEQUENCE [LARGE SCALE GENOMIC DNA]</scope>
    <source>
        <strain evidence="8 9">25B14_1</strain>
    </source>
</reference>
<dbReference type="InterPro" id="IPR025110">
    <property type="entry name" value="AMP-bd_C"/>
</dbReference>
<evidence type="ECO:0000259" key="7">
    <source>
        <dbReference type="Pfam" id="PF13193"/>
    </source>
</evidence>
<comment type="catalytic activity">
    <reaction evidence="3">
        <text>3-(methylsulfanyl)propanoate + ATP + CoA = 3-(methylsulfanyl)propanoyl-CoA + AMP + diphosphate</text>
        <dbReference type="Rhea" id="RHEA:43052"/>
        <dbReference type="ChEBI" id="CHEBI:30616"/>
        <dbReference type="ChEBI" id="CHEBI:33019"/>
        <dbReference type="ChEBI" id="CHEBI:49016"/>
        <dbReference type="ChEBI" id="CHEBI:57287"/>
        <dbReference type="ChEBI" id="CHEBI:82815"/>
        <dbReference type="ChEBI" id="CHEBI:456215"/>
        <dbReference type="EC" id="6.2.1.44"/>
    </reaction>
    <physiologicalReaction direction="left-to-right" evidence="3">
        <dbReference type="Rhea" id="RHEA:43053"/>
    </physiologicalReaction>
</comment>
<evidence type="ECO:0000259" key="6">
    <source>
        <dbReference type="Pfam" id="PF00501"/>
    </source>
</evidence>
<dbReference type="Pfam" id="PF13193">
    <property type="entry name" value="AMP-binding_C"/>
    <property type="match status" value="1"/>
</dbReference>
<gene>
    <name evidence="8" type="ORF">HY29_17075</name>
</gene>
<dbReference type="EC" id="6.2.1.44" evidence="4"/>
<dbReference type="InterPro" id="IPR000873">
    <property type="entry name" value="AMP-dep_synth/lig_dom"/>
</dbReference>
<dbReference type="InterPro" id="IPR050237">
    <property type="entry name" value="ATP-dep_AMP-bd_enzyme"/>
</dbReference>
<evidence type="ECO:0000313" key="8">
    <source>
        <dbReference type="EMBL" id="KCZ53414.1"/>
    </source>
</evidence>
<dbReference type="eggNOG" id="COG0318">
    <property type="taxonomic scope" value="Bacteria"/>
</dbReference>
<dbReference type="PANTHER" id="PTHR43767">
    <property type="entry name" value="LONG-CHAIN-FATTY-ACID--COA LIGASE"/>
    <property type="match status" value="1"/>
</dbReference>
<dbReference type="InterPro" id="IPR045851">
    <property type="entry name" value="AMP-bd_C_sf"/>
</dbReference>
<dbReference type="GO" id="GO:0016878">
    <property type="term" value="F:acid-thiol ligase activity"/>
    <property type="evidence" value="ECO:0007669"/>
    <property type="project" value="UniProtKB-ARBA"/>
</dbReference>
<comment type="similarity">
    <text evidence="1">Belongs to the ATP-dependent AMP-binding enzyme family.</text>
</comment>
<protein>
    <recommendedName>
        <fullName evidence="5">3-methylmercaptopropionyl-CoA ligase</fullName>
        <ecNumber evidence="4">6.2.1.44</ecNumber>
    </recommendedName>
</protein>
<dbReference type="Pfam" id="PF00501">
    <property type="entry name" value="AMP-binding"/>
    <property type="match status" value="1"/>
</dbReference>